<dbReference type="SUPFAM" id="SSF56935">
    <property type="entry name" value="Porins"/>
    <property type="match status" value="1"/>
</dbReference>
<gene>
    <name evidence="8" type="ORF">GGR38_000695</name>
</gene>
<evidence type="ECO:0000259" key="7">
    <source>
        <dbReference type="Pfam" id="PF07715"/>
    </source>
</evidence>
<dbReference type="RefSeq" id="WP_183622671.1">
    <property type="nucleotide sequence ID" value="NZ_JACIDX010000002.1"/>
</dbReference>
<dbReference type="InterPro" id="IPR037066">
    <property type="entry name" value="Plug_dom_sf"/>
</dbReference>
<keyword evidence="8" id="KW-0675">Receptor</keyword>
<dbReference type="InterPro" id="IPR000531">
    <property type="entry name" value="Beta-barrel_TonB"/>
</dbReference>
<dbReference type="InterPro" id="IPR012910">
    <property type="entry name" value="Plug_dom"/>
</dbReference>
<name>A0A7W6CG92_9SPHN</name>
<evidence type="ECO:0000313" key="9">
    <source>
        <dbReference type="Proteomes" id="UP000548867"/>
    </source>
</evidence>
<evidence type="ECO:0000256" key="3">
    <source>
        <dbReference type="ARBA" id="ARBA00023237"/>
    </source>
</evidence>
<feature type="chain" id="PRO_5030987833" evidence="5">
    <location>
        <begin position="25"/>
        <end position="974"/>
    </location>
</feature>
<reference evidence="8 9" key="1">
    <citation type="submission" date="2020-08" db="EMBL/GenBank/DDBJ databases">
        <title>Genomic Encyclopedia of Type Strains, Phase IV (KMG-IV): sequencing the most valuable type-strain genomes for metagenomic binning, comparative biology and taxonomic classification.</title>
        <authorList>
            <person name="Goeker M."/>
        </authorList>
    </citation>
    <scope>NUCLEOTIDE SEQUENCE [LARGE SCALE GENOMIC DNA]</scope>
    <source>
        <strain evidence="8 9">DSM 27057</strain>
    </source>
</reference>
<keyword evidence="9" id="KW-1185">Reference proteome</keyword>
<feature type="domain" description="TonB-dependent receptor plug" evidence="7">
    <location>
        <begin position="53"/>
        <end position="173"/>
    </location>
</feature>
<organism evidence="8 9">
    <name type="scientific">Novosphingobium sediminicola</name>
    <dbReference type="NCBI Taxonomy" id="563162"/>
    <lineage>
        <taxon>Bacteria</taxon>
        <taxon>Pseudomonadati</taxon>
        <taxon>Pseudomonadota</taxon>
        <taxon>Alphaproteobacteria</taxon>
        <taxon>Sphingomonadales</taxon>
        <taxon>Sphingomonadaceae</taxon>
        <taxon>Novosphingobium</taxon>
    </lineage>
</organism>
<keyword evidence="2 4" id="KW-0472">Membrane</keyword>
<dbReference type="PANTHER" id="PTHR47234:SF3">
    <property type="entry name" value="SECRETIN_TONB SHORT N-TERMINAL DOMAIN-CONTAINING PROTEIN"/>
    <property type="match status" value="1"/>
</dbReference>
<dbReference type="Pfam" id="PF07715">
    <property type="entry name" value="Plug"/>
    <property type="match status" value="1"/>
</dbReference>
<dbReference type="Gene3D" id="2.170.130.10">
    <property type="entry name" value="TonB-dependent receptor, plug domain"/>
    <property type="match status" value="1"/>
</dbReference>
<accession>A0A7W6CG92</accession>
<evidence type="ECO:0000259" key="6">
    <source>
        <dbReference type="Pfam" id="PF00593"/>
    </source>
</evidence>
<dbReference type="GO" id="GO:0009279">
    <property type="term" value="C:cell outer membrane"/>
    <property type="evidence" value="ECO:0007669"/>
    <property type="project" value="UniProtKB-SubCell"/>
</dbReference>
<dbReference type="Proteomes" id="UP000548867">
    <property type="component" value="Unassembled WGS sequence"/>
</dbReference>
<proteinExistence type="inferred from homology"/>
<dbReference type="Gene3D" id="2.40.170.20">
    <property type="entry name" value="TonB-dependent receptor, beta-barrel domain"/>
    <property type="match status" value="1"/>
</dbReference>
<dbReference type="EMBL" id="JACIDX010000002">
    <property type="protein sequence ID" value="MBB3953768.1"/>
    <property type="molecule type" value="Genomic_DNA"/>
</dbReference>
<evidence type="ECO:0000256" key="4">
    <source>
        <dbReference type="RuleBase" id="RU003357"/>
    </source>
</evidence>
<dbReference type="InterPro" id="IPR036942">
    <property type="entry name" value="Beta-barrel_TonB_sf"/>
</dbReference>
<evidence type="ECO:0000313" key="8">
    <source>
        <dbReference type="EMBL" id="MBB3953768.1"/>
    </source>
</evidence>
<keyword evidence="4" id="KW-0798">TonB box</keyword>
<dbReference type="AlphaFoldDB" id="A0A7W6CG92"/>
<keyword evidence="3" id="KW-0998">Cell outer membrane</keyword>
<dbReference type="Pfam" id="PF00593">
    <property type="entry name" value="TonB_dep_Rec_b-barrel"/>
    <property type="match status" value="1"/>
</dbReference>
<evidence type="ECO:0000256" key="5">
    <source>
        <dbReference type="SAM" id="SignalP"/>
    </source>
</evidence>
<evidence type="ECO:0000256" key="2">
    <source>
        <dbReference type="ARBA" id="ARBA00023136"/>
    </source>
</evidence>
<keyword evidence="5" id="KW-0732">Signal</keyword>
<feature type="signal peptide" evidence="5">
    <location>
        <begin position="1"/>
        <end position="24"/>
    </location>
</feature>
<comment type="caution">
    <text evidence="8">The sequence shown here is derived from an EMBL/GenBank/DDBJ whole genome shotgun (WGS) entry which is preliminary data.</text>
</comment>
<sequence>MELRLCAALAASVSILAICTPVAAQTKPEKPANAATDPAIIVTGSRVVANGNNQPTPVTVVSAVDLLAAHPTNLSEALSELPIFAGSRSQYSNTGTSGAAGAPATSTNALNVLNLRNMGLARSLILWDGHRMPMSTPEGFVDIDTIPQMLLKRVDVVTGGASAVYGSDAIVGVANFVTDTGFNGVKFNIQKGISTYGDGGTVDMGLAGGFKFFDDRAHVLLGATWRKDDGIDSKFARAWGNDVRTLQGAGTAASPYFPMNGARQNNVTFGGKINSGVLADQQFLAGGTLGAFNHGSKSCAGGTIPTSLPYECGGDGGYYNGQIRATLDMKQFFARLDLDITDNLQFNQSLSYVDKYSVGTVNWIANQAITINRDNAFLPASAVTAMTNAGQTSFSMGKIFTDLPRTQLVTSSQQLVSISQLKGKIGEHWRWDANFTHGDTNFRVDQPYALDMSHFYAGIDSVMSGGKAVCRAALTNAAYANCVPINIFGTGSITPDMANYLFHKVGWTTKLKMDDLAANIMGSPFSTWAGPVNIALSGEWRKSSEEVISESLPTNRVVCAGSGISTTTGACNANQSLYSGNVANMPYSTTTVYEFAVEGNIPLLRDMAFAKSLNLNLAYRHAHYDRAGDADTWKIGATWEVADFLTLRATRSRDFRAPTLDELFRPQATSLTSGFFDYLPASANPAQSPLNTINVPTVNGGNPNLKPEIGNTISLGAVFRPTRKLSLAIDYFDIKVKNFIYLVQGNSTEPQQVCYDSKGTSPYCALVARGLGIYDANAANALSSANAVSTWYQLPINIAEQTTYGADIELNYRTSLNHQPLNLRVMATWQPHVRFKQAGVVDNDYAGAAFGSNGVQATPKWRVTAFLDYKVTDNLSINISERWRAKLHYHSSPTVVVAAPDTIKDVAYTNLGASLDVPMGRAKAQMFLNISNLFNVTPPVAGFWGNPNPGQFGEFVAGDDVIGRYFTFGIRGKF</sequence>
<protein>
    <submittedName>
        <fullName evidence="8">Outer membrane receptor protein involved in Fe transport</fullName>
    </submittedName>
</protein>
<comment type="subcellular location">
    <subcellularLocation>
        <location evidence="1 4">Cell outer membrane</location>
    </subcellularLocation>
</comment>
<comment type="similarity">
    <text evidence="4">Belongs to the TonB-dependent receptor family.</text>
</comment>
<dbReference type="PANTHER" id="PTHR47234">
    <property type="match status" value="1"/>
</dbReference>
<evidence type="ECO:0000256" key="1">
    <source>
        <dbReference type="ARBA" id="ARBA00004442"/>
    </source>
</evidence>
<feature type="domain" description="TonB-dependent receptor-like beta-barrel" evidence="6">
    <location>
        <begin position="563"/>
        <end position="933"/>
    </location>
</feature>